<evidence type="ECO:0000256" key="8">
    <source>
        <dbReference type="ARBA" id="ARBA00023268"/>
    </source>
</evidence>
<evidence type="ECO:0000313" key="12">
    <source>
        <dbReference type="EMBL" id="CAK9049345.1"/>
    </source>
</evidence>
<sequence length="344" mass="38898">MEGKDAVREVARIPVMCAPLRAVKFGLLLPQPELPEVEFSRRLVQKSLAKKRISAVKVANDKIVCQVPAGRLKALKGRTVKQCRRWGKQLWFEMDKGPSPMFHLGMTGSFHVKGRNSLKYVRLKEDDPKTWPPKFWKVEFQMSDGTCFAMSDPRRFGRIGLSTSVWEEPCMAKMGFDPLLQMPRVEDFARQLARRSGDIKAVLLDQSFAAGVGNWVADEVLYQAAVHPQDVAKNLSPNAVKALHRTLRQVVKKACQVNTDAKKFPRTWLFHYRWELEPFEGGLPADSTTWLELGPVEVKAPSLRMAKDVKSGFSPLEGAPPPTCPPCNGRRNEEKRQSDETIFK</sequence>
<reference evidence="12 13" key="1">
    <citation type="submission" date="2024-02" db="EMBL/GenBank/DDBJ databases">
        <authorList>
            <person name="Chen Y."/>
            <person name="Shah S."/>
            <person name="Dougan E. K."/>
            <person name="Thang M."/>
            <person name="Chan C."/>
        </authorList>
    </citation>
    <scope>NUCLEOTIDE SEQUENCE [LARGE SCALE GENOMIC DNA]</scope>
</reference>
<dbReference type="Proteomes" id="UP001642484">
    <property type="component" value="Unassembled WGS sequence"/>
</dbReference>
<evidence type="ECO:0000256" key="10">
    <source>
        <dbReference type="SAM" id="MobiDB-lite"/>
    </source>
</evidence>
<proteinExistence type="inferred from homology"/>
<evidence type="ECO:0000256" key="9">
    <source>
        <dbReference type="ARBA" id="ARBA00023295"/>
    </source>
</evidence>
<dbReference type="InterPro" id="IPR010979">
    <property type="entry name" value="Ribosomal_uS13-like_H2TH"/>
</dbReference>
<evidence type="ECO:0000256" key="4">
    <source>
        <dbReference type="ARBA" id="ARBA00022801"/>
    </source>
</evidence>
<dbReference type="Pfam" id="PF06831">
    <property type="entry name" value="H2TH"/>
    <property type="match status" value="1"/>
</dbReference>
<dbReference type="Pfam" id="PF01149">
    <property type="entry name" value="Fapy_DNA_glyco"/>
    <property type="match status" value="1"/>
</dbReference>
<keyword evidence="13" id="KW-1185">Reference proteome</keyword>
<evidence type="ECO:0000256" key="3">
    <source>
        <dbReference type="ARBA" id="ARBA00022763"/>
    </source>
</evidence>
<dbReference type="PANTHER" id="PTHR22993">
    <property type="entry name" value="FORMAMIDOPYRIMIDINE-DNA GLYCOSYLASE"/>
    <property type="match status" value="1"/>
</dbReference>
<dbReference type="SUPFAM" id="SSF81624">
    <property type="entry name" value="N-terminal domain of MutM-like DNA repair proteins"/>
    <property type="match status" value="1"/>
</dbReference>
<dbReference type="PROSITE" id="PS51068">
    <property type="entry name" value="FPG_CAT"/>
    <property type="match status" value="1"/>
</dbReference>
<dbReference type="SMART" id="SM00898">
    <property type="entry name" value="Fapy_DNA_glyco"/>
    <property type="match status" value="1"/>
</dbReference>
<keyword evidence="6" id="KW-0234">DNA repair</keyword>
<evidence type="ECO:0000313" key="13">
    <source>
        <dbReference type="Proteomes" id="UP001642484"/>
    </source>
</evidence>
<accession>A0ABP0MCY7</accession>
<keyword evidence="8" id="KW-0511">Multifunctional enzyme</keyword>
<gene>
    <name evidence="12" type="ORF">CCMP2556_LOCUS25276</name>
</gene>
<dbReference type="Gene3D" id="1.10.8.50">
    <property type="match status" value="1"/>
</dbReference>
<evidence type="ECO:0000259" key="11">
    <source>
        <dbReference type="PROSITE" id="PS51068"/>
    </source>
</evidence>
<keyword evidence="9" id="KW-0326">Glycosidase</keyword>
<dbReference type="InterPro" id="IPR015886">
    <property type="entry name" value="H2TH_FPG"/>
</dbReference>
<dbReference type="SUPFAM" id="SSF46946">
    <property type="entry name" value="S13-like H2TH domain"/>
    <property type="match status" value="1"/>
</dbReference>
<keyword evidence="3" id="KW-0227">DNA damage</keyword>
<evidence type="ECO:0000256" key="7">
    <source>
        <dbReference type="ARBA" id="ARBA00023239"/>
    </source>
</evidence>
<keyword evidence="7" id="KW-0456">Lyase</keyword>
<dbReference type="InterPro" id="IPR012319">
    <property type="entry name" value="FPG_cat"/>
</dbReference>
<dbReference type="SMART" id="SM01232">
    <property type="entry name" value="H2TH"/>
    <property type="match status" value="1"/>
</dbReference>
<protein>
    <recommendedName>
        <fullName evidence="11">Formamidopyrimidine-DNA glycosylase catalytic domain-containing protein</fullName>
    </recommendedName>
</protein>
<evidence type="ECO:0000256" key="2">
    <source>
        <dbReference type="ARBA" id="ARBA00009409"/>
    </source>
</evidence>
<keyword evidence="5" id="KW-0238">DNA-binding</keyword>
<dbReference type="InterPro" id="IPR035937">
    <property type="entry name" value="FPG_N"/>
</dbReference>
<feature type="region of interest" description="Disordered" evidence="10">
    <location>
        <begin position="309"/>
        <end position="344"/>
    </location>
</feature>
<dbReference type="PANTHER" id="PTHR22993:SF9">
    <property type="entry name" value="FORMAMIDOPYRIMIDINE-DNA GLYCOSYLASE"/>
    <property type="match status" value="1"/>
</dbReference>
<feature type="domain" description="Formamidopyrimidine-DNA glycosylase catalytic" evidence="11">
    <location>
        <begin position="32"/>
        <end position="157"/>
    </location>
</feature>
<comment type="caution">
    <text evidence="12">The sequence shown here is derived from an EMBL/GenBank/DDBJ whole genome shotgun (WGS) entry which is preliminary data.</text>
</comment>
<evidence type="ECO:0000256" key="6">
    <source>
        <dbReference type="ARBA" id="ARBA00023204"/>
    </source>
</evidence>
<keyword evidence="4" id="KW-0378">Hydrolase</keyword>
<evidence type="ECO:0000256" key="1">
    <source>
        <dbReference type="ARBA" id="ARBA00001668"/>
    </source>
</evidence>
<dbReference type="Gene3D" id="3.20.190.10">
    <property type="entry name" value="MutM-like, N-terminal"/>
    <property type="match status" value="1"/>
</dbReference>
<name>A0ABP0MCY7_9DINO</name>
<organism evidence="12 13">
    <name type="scientific">Durusdinium trenchii</name>
    <dbReference type="NCBI Taxonomy" id="1381693"/>
    <lineage>
        <taxon>Eukaryota</taxon>
        <taxon>Sar</taxon>
        <taxon>Alveolata</taxon>
        <taxon>Dinophyceae</taxon>
        <taxon>Suessiales</taxon>
        <taxon>Symbiodiniaceae</taxon>
        <taxon>Durusdinium</taxon>
    </lineage>
</organism>
<dbReference type="EMBL" id="CAXAMN010016891">
    <property type="protein sequence ID" value="CAK9049345.1"/>
    <property type="molecule type" value="Genomic_DNA"/>
</dbReference>
<comment type="similarity">
    <text evidence="2">Belongs to the FPG family.</text>
</comment>
<comment type="catalytic activity">
    <reaction evidence="1">
        <text>Hydrolysis of DNA containing ring-opened 7-methylguanine residues, releasing 2,6-diamino-4-hydroxy-5-(N-methyl)formamidopyrimidine.</text>
        <dbReference type="EC" id="3.2.2.23"/>
    </reaction>
</comment>
<evidence type="ECO:0000256" key="5">
    <source>
        <dbReference type="ARBA" id="ARBA00023125"/>
    </source>
</evidence>
<feature type="compositionally biased region" description="Basic and acidic residues" evidence="10">
    <location>
        <begin position="330"/>
        <end position="344"/>
    </location>
</feature>